<dbReference type="Proteomes" id="UP000320772">
    <property type="component" value="Unassembled WGS sequence"/>
</dbReference>
<dbReference type="EMBL" id="BJLY01000003">
    <property type="protein sequence ID" value="GEB04036.1"/>
    <property type="molecule type" value="Genomic_DNA"/>
</dbReference>
<feature type="region of interest" description="Disordered" evidence="1">
    <location>
        <begin position="1"/>
        <end position="24"/>
    </location>
</feature>
<name>A0A4Y3M812_9PROT</name>
<protein>
    <recommendedName>
        <fullName evidence="4">Gluconate 2-dehydrogenase subunit 3 family protein</fullName>
    </recommendedName>
</protein>
<keyword evidence="3" id="KW-1185">Reference proteome</keyword>
<dbReference type="AlphaFoldDB" id="A0A4Y3M812"/>
<organism evidence="2 3">
    <name type="scientific">Gluconobacter roseus NBRC 3990</name>
    <dbReference type="NCBI Taxonomy" id="1307950"/>
    <lineage>
        <taxon>Bacteria</taxon>
        <taxon>Pseudomonadati</taxon>
        <taxon>Pseudomonadota</taxon>
        <taxon>Alphaproteobacteria</taxon>
        <taxon>Acetobacterales</taxon>
        <taxon>Acetobacteraceae</taxon>
        <taxon>Gluconobacter</taxon>
    </lineage>
</organism>
<feature type="region of interest" description="Disordered" evidence="1">
    <location>
        <begin position="201"/>
        <end position="224"/>
    </location>
</feature>
<evidence type="ECO:0000313" key="3">
    <source>
        <dbReference type="Proteomes" id="UP000320772"/>
    </source>
</evidence>
<comment type="caution">
    <text evidence="2">The sequence shown here is derived from an EMBL/GenBank/DDBJ whole genome shotgun (WGS) entry which is preliminary data.</text>
</comment>
<accession>A0A4Y3M812</accession>
<dbReference type="STRING" id="586239.AD943_10985"/>
<gene>
    <name evidence="2" type="ORF">GRO01_16120</name>
</gene>
<evidence type="ECO:0000256" key="1">
    <source>
        <dbReference type="SAM" id="MobiDB-lite"/>
    </source>
</evidence>
<dbReference type="InterPro" id="IPR027056">
    <property type="entry name" value="Gluconate_2DH_su3"/>
</dbReference>
<evidence type="ECO:0008006" key="4">
    <source>
        <dbReference type="Google" id="ProtNLM"/>
    </source>
</evidence>
<feature type="compositionally biased region" description="Basic and acidic residues" evidence="1">
    <location>
        <begin position="15"/>
        <end position="24"/>
    </location>
</feature>
<evidence type="ECO:0000313" key="2">
    <source>
        <dbReference type="EMBL" id="GEB04036.1"/>
    </source>
</evidence>
<dbReference type="RefSeq" id="WP_141306941.1">
    <property type="nucleotide sequence ID" value="NZ_BJLY01000003.1"/>
</dbReference>
<sequence length="224" mass="24430">MKPKHRRPQCPPPPDRPEILDSDHLSARTRDILTSRLSAPETQPRTLSLQAYAVLDALLPVLLPLDEILPPGTDINMTARIDAALSGPRDGWRFADLPPDAEAWEAALLTLDDVAAEQHGIRFIHLAPELRGTLLDAMMTGQLGLDRDGRLSIPQMARWAGDLRGEVVDCVMSDPRVQQALGISSSLTGGDTVFQGFTEVGPDSREDFEPKATAPLAQMADSRE</sequence>
<dbReference type="Pfam" id="PF13618">
    <property type="entry name" value="Gluconate_2-dh3"/>
    <property type="match status" value="1"/>
</dbReference>
<reference evidence="2 3" key="1">
    <citation type="submission" date="2019-06" db="EMBL/GenBank/DDBJ databases">
        <title>Whole genome shotgun sequence of Gluconobacter roseus NBRC 3990.</title>
        <authorList>
            <person name="Hosoyama A."/>
            <person name="Uohara A."/>
            <person name="Ohji S."/>
            <person name="Ichikawa N."/>
        </authorList>
    </citation>
    <scope>NUCLEOTIDE SEQUENCE [LARGE SCALE GENOMIC DNA]</scope>
    <source>
        <strain evidence="2 3">NBRC 3990</strain>
    </source>
</reference>
<proteinExistence type="predicted"/>